<dbReference type="PANTHER" id="PTHR30146">
    <property type="entry name" value="LACI-RELATED TRANSCRIPTIONAL REPRESSOR"/>
    <property type="match status" value="1"/>
</dbReference>
<protein>
    <recommendedName>
        <fullName evidence="4">HTH lacI-type domain-containing protein</fullName>
    </recommendedName>
</protein>
<dbReference type="GO" id="GO:0003700">
    <property type="term" value="F:DNA-binding transcription factor activity"/>
    <property type="evidence" value="ECO:0007669"/>
    <property type="project" value="TreeGrafter"/>
</dbReference>
<dbReference type="Pfam" id="PF00356">
    <property type="entry name" value="LacI"/>
    <property type="match status" value="1"/>
</dbReference>
<dbReference type="Gene3D" id="3.40.50.2300">
    <property type="match status" value="2"/>
</dbReference>
<dbReference type="SMART" id="SM00354">
    <property type="entry name" value="HTH_LACI"/>
    <property type="match status" value="1"/>
</dbReference>
<gene>
    <name evidence="5" type="ORF">METZ01_LOCUS187647</name>
</gene>
<evidence type="ECO:0000259" key="4">
    <source>
        <dbReference type="PROSITE" id="PS50932"/>
    </source>
</evidence>
<evidence type="ECO:0000256" key="2">
    <source>
        <dbReference type="ARBA" id="ARBA00023125"/>
    </source>
</evidence>
<dbReference type="InterPro" id="IPR010982">
    <property type="entry name" value="Lambda_DNA-bd_dom_sf"/>
</dbReference>
<keyword evidence="1" id="KW-0805">Transcription regulation</keyword>
<proteinExistence type="predicted"/>
<organism evidence="5">
    <name type="scientific">marine metagenome</name>
    <dbReference type="NCBI Taxonomy" id="408172"/>
    <lineage>
        <taxon>unclassified sequences</taxon>
        <taxon>metagenomes</taxon>
        <taxon>ecological metagenomes</taxon>
    </lineage>
</organism>
<feature type="domain" description="HTH lacI-type" evidence="4">
    <location>
        <begin position="3"/>
        <end position="50"/>
    </location>
</feature>
<dbReference type="Gene3D" id="1.10.260.40">
    <property type="entry name" value="lambda repressor-like DNA-binding domains"/>
    <property type="match status" value="1"/>
</dbReference>
<dbReference type="GO" id="GO:0000976">
    <property type="term" value="F:transcription cis-regulatory region binding"/>
    <property type="evidence" value="ECO:0007669"/>
    <property type="project" value="TreeGrafter"/>
</dbReference>
<reference evidence="5" key="1">
    <citation type="submission" date="2018-05" db="EMBL/GenBank/DDBJ databases">
        <authorList>
            <person name="Lanie J.A."/>
            <person name="Ng W.-L."/>
            <person name="Kazmierczak K.M."/>
            <person name="Andrzejewski T.M."/>
            <person name="Davidsen T.M."/>
            <person name="Wayne K.J."/>
            <person name="Tettelin H."/>
            <person name="Glass J.I."/>
            <person name="Rusch D."/>
            <person name="Podicherti R."/>
            <person name="Tsui H.-C.T."/>
            <person name="Winkler M.E."/>
        </authorList>
    </citation>
    <scope>NUCLEOTIDE SEQUENCE</scope>
</reference>
<dbReference type="InterPro" id="IPR028082">
    <property type="entry name" value="Peripla_BP_I"/>
</dbReference>
<keyword evidence="2" id="KW-0238">DNA-binding</keyword>
<dbReference type="SUPFAM" id="SSF47413">
    <property type="entry name" value="lambda repressor-like DNA-binding domains"/>
    <property type="match status" value="1"/>
</dbReference>
<dbReference type="PROSITE" id="PS50932">
    <property type="entry name" value="HTH_LACI_2"/>
    <property type="match status" value="1"/>
</dbReference>
<sequence length="330" mass="37386">MKVKLEDIAVKTGYSIATVSRVLSGKAVGHSSSVEKILIAARELGYYANRPIYQLDNLPLEMALVTQHDAEEFYSCLYESFDRVCSLSNIQLSIHSLKYSRNIVSELILLSRFHDGIILMTPTLDSEQYTKIEKEIKAFPVVSIAPVDENVIQTITFDSYQGGWLAAKLLVESGYKHFGIITGPLIKWEANLRRNGYIDYLRKKEFQIEWEYHGDYSFRAGGKAFDNIIKQKKLGIFSSNDQMALGFLHAALENGATIPGDYGIVGYDNMPYSRVFYPNLSTVNTNLDELAENTLDYLVNIIKNNKPKKVKSSTTLLPVEIIKRRTHTYD</sequence>
<dbReference type="AlphaFoldDB" id="A0A382DAW6"/>
<dbReference type="CDD" id="cd01392">
    <property type="entry name" value="HTH_LacI"/>
    <property type="match status" value="1"/>
</dbReference>
<dbReference type="CDD" id="cd06267">
    <property type="entry name" value="PBP1_LacI_sugar_binding-like"/>
    <property type="match status" value="1"/>
</dbReference>
<evidence type="ECO:0000256" key="1">
    <source>
        <dbReference type="ARBA" id="ARBA00023015"/>
    </source>
</evidence>
<accession>A0A382DAW6</accession>
<dbReference type="EMBL" id="UINC01038176">
    <property type="protein sequence ID" value="SVB34793.1"/>
    <property type="molecule type" value="Genomic_DNA"/>
</dbReference>
<evidence type="ECO:0000313" key="5">
    <source>
        <dbReference type="EMBL" id="SVB34793.1"/>
    </source>
</evidence>
<dbReference type="Pfam" id="PF13377">
    <property type="entry name" value="Peripla_BP_3"/>
    <property type="match status" value="1"/>
</dbReference>
<name>A0A382DAW6_9ZZZZ</name>
<keyword evidence="3" id="KW-0804">Transcription</keyword>
<dbReference type="InterPro" id="IPR046335">
    <property type="entry name" value="LacI/GalR-like_sensor"/>
</dbReference>
<dbReference type="PANTHER" id="PTHR30146:SF109">
    <property type="entry name" value="HTH-TYPE TRANSCRIPTIONAL REGULATOR GALS"/>
    <property type="match status" value="1"/>
</dbReference>
<evidence type="ECO:0000256" key="3">
    <source>
        <dbReference type="ARBA" id="ARBA00023163"/>
    </source>
</evidence>
<dbReference type="InterPro" id="IPR000843">
    <property type="entry name" value="HTH_LacI"/>
</dbReference>
<dbReference type="SUPFAM" id="SSF53822">
    <property type="entry name" value="Periplasmic binding protein-like I"/>
    <property type="match status" value="1"/>
</dbReference>